<comment type="caution">
    <text evidence="3">The sequence shown here is derived from an EMBL/GenBank/DDBJ whole genome shotgun (WGS) entry which is preliminary data.</text>
</comment>
<proteinExistence type="predicted"/>
<dbReference type="EMBL" id="JAVHJV010000015">
    <property type="protein sequence ID" value="KAK5937921.1"/>
    <property type="molecule type" value="Genomic_DNA"/>
</dbReference>
<name>A0ABR0RBB3_9EURO</name>
<keyword evidence="2" id="KW-0812">Transmembrane</keyword>
<reference evidence="3 4" key="1">
    <citation type="journal article" date="2023" name="Res Sq">
        <title>Genomic and morphological characterization of Knufia obscura isolated from the Mars 2020 spacecraft assembly facility.</title>
        <authorList>
            <person name="Chander A.M."/>
            <person name="Teixeira M.M."/>
            <person name="Singh N.K."/>
            <person name="Williams M.P."/>
            <person name="Parker C.W."/>
            <person name="Leo P."/>
            <person name="Stajich J.E."/>
            <person name="Torok T."/>
            <person name="Tighe S."/>
            <person name="Mason C.E."/>
            <person name="Venkateswaran K."/>
        </authorList>
    </citation>
    <scope>NUCLEOTIDE SEQUENCE [LARGE SCALE GENOMIC DNA]</scope>
    <source>
        <strain evidence="3 4">CCFEE 5817</strain>
    </source>
</reference>
<keyword evidence="2" id="KW-1133">Transmembrane helix</keyword>
<dbReference type="GeneID" id="90003499"/>
<feature type="transmembrane region" description="Helical" evidence="2">
    <location>
        <begin position="6"/>
        <end position="27"/>
    </location>
</feature>
<evidence type="ECO:0000256" key="2">
    <source>
        <dbReference type="SAM" id="Phobius"/>
    </source>
</evidence>
<evidence type="ECO:0000256" key="1">
    <source>
        <dbReference type="SAM" id="MobiDB-lite"/>
    </source>
</evidence>
<keyword evidence="2" id="KW-0472">Membrane</keyword>
<feature type="compositionally biased region" description="Polar residues" evidence="1">
    <location>
        <begin position="87"/>
        <end position="104"/>
    </location>
</feature>
<sequence>MSLSQESIIAIVGVLVALMPFLCLLVTKWSGIRQAMSGPTLAALAITHPIPPPHQSIHDIEAQHVGNPPIPAFLTAPPQAHTRVVTNEQLIASNSNARPHQSPTSREKTDSSRSPAMQQVGPAQFHPARSFSFPCTSHKNSKHK</sequence>
<organism evidence="3 4">
    <name type="scientific">Knufia obscura</name>
    <dbReference type="NCBI Taxonomy" id="1635080"/>
    <lineage>
        <taxon>Eukaryota</taxon>
        <taxon>Fungi</taxon>
        <taxon>Dikarya</taxon>
        <taxon>Ascomycota</taxon>
        <taxon>Pezizomycotina</taxon>
        <taxon>Eurotiomycetes</taxon>
        <taxon>Chaetothyriomycetidae</taxon>
        <taxon>Chaetothyriales</taxon>
        <taxon>Trichomeriaceae</taxon>
        <taxon>Knufia</taxon>
    </lineage>
</organism>
<evidence type="ECO:0000313" key="4">
    <source>
        <dbReference type="Proteomes" id="UP001334248"/>
    </source>
</evidence>
<dbReference type="Proteomes" id="UP001334248">
    <property type="component" value="Unassembled WGS sequence"/>
</dbReference>
<feature type="region of interest" description="Disordered" evidence="1">
    <location>
        <begin position="87"/>
        <end position="144"/>
    </location>
</feature>
<evidence type="ECO:0000313" key="3">
    <source>
        <dbReference type="EMBL" id="KAK5937921.1"/>
    </source>
</evidence>
<gene>
    <name evidence="3" type="ORF">PMZ80_010050</name>
</gene>
<dbReference type="RefSeq" id="XP_064726011.1">
    <property type="nucleotide sequence ID" value="XM_064878443.1"/>
</dbReference>
<protein>
    <submittedName>
        <fullName evidence="3">Uncharacterized protein</fullName>
    </submittedName>
</protein>
<keyword evidence="4" id="KW-1185">Reference proteome</keyword>
<accession>A0ABR0RBB3</accession>